<sequence length="61" mass="6704">MKKKYVFLLIILVSFFTTLQAQNILYVNKNVSGGTADGSSWANAIPELADALVWAKQNEAT</sequence>
<keyword evidence="2" id="KW-1185">Reference proteome</keyword>
<evidence type="ECO:0000313" key="2">
    <source>
        <dbReference type="Proteomes" id="UP000184225"/>
    </source>
</evidence>
<name>A0A1M6DHS4_9FLAO</name>
<dbReference type="OrthoDB" id="8901262at2"/>
<dbReference type="STRING" id="579105.SAMN04488096_1042"/>
<dbReference type="EMBL" id="FQYY01000004">
    <property type="protein sequence ID" value="SHI72742.1"/>
    <property type="molecule type" value="Genomic_DNA"/>
</dbReference>
<accession>A0A1M6DHS4</accession>
<dbReference type="RefSeq" id="WP_159432702.1">
    <property type="nucleotide sequence ID" value="NZ_FQYY01000004.1"/>
</dbReference>
<protein>
    <submittedName>
        <fullName evidence="1">Uncharacterized protein</fullName>
    </submittedName>
</protein>
<dbReference type="AlphaFoldDB" id="A0A1M6DHS4"/>
<dbReference type="Proteomes" id="UP000184225">
    <property type="component" value="Unassembled WGS sequence"/>
</dbReference>
<proteinExistence type="predicted"/>
<reference evidence="1 2" key="1">
    <citation type="submission" date="2016-11" db="EMBL/GenBank/DDBJ databases">
        <authorList>
            <person name="Jaros S."/>
            <person name="Januszkiewicz K."/>
            <person name="Wedrychowicz H."/>
        </authorList>
    </citation>
    <scope>NUCLEOTIDE SEQUENCE [LARGE SCALE GENOMIC DNA]</scope>
    <source>
        <strain evidence="1 2">DSM 21425</strain>
    </source>
</reference>
<gene>
    <name evidence="1" type="ORF">SAMN04488096_1042</name>
</gene>
<organism evidence="1 2">
    <name type="scientific">Mesonia phycicola</name>
    <dbReference type="NCBI Taxonomy" id="579105"/>
    <lineage>
        <taxon>Bacteria</taxon>
        <taxon>Pseudomonadati</taxon>
        <taxon>Bacteroidota</taxon>
        <taxon>Flavobacteriia</taxon>
        <taxon>Flavobacteriales</taxon>
        <taxon>Flavobacteriaceae</taxon>
        <taxon>Mesonia</taxon>
    </lineage>
</organism>
<evidence type="ECO:0000313" key="1">
    <source>
        <dbReference type="EMBL" id="SHI72742.1"/>
    </source>
</evidence>
<feature type="non-terminal residue" evidence="1">
    <location>
        <position position="61"/>
    </location>
</feature>